<name>A0A0N0DUX1_LEPPY</name>
<feature type="compositionally biased region" description="Polar residues" evidence="1">
    <location>
        <begin position="132"/>
        <end position="141"/>
    </location>
</feature>
<feature type="compositionally biased region" description="Polar residues" evidence="1">
    <location>
        <begin position="700"/>
        <end position="709"/>
    </location>
</feature>
<feature type="compositionally biased region" description="Basic and acidic residues" evidence="1">
    <location>
        <begin position="405"/>
        <end position="415"/>
    </location>
</feature>
<dbReference type="OrthoDB" id="432953at2759"/>
<dbReference type="EMBL" id="LGTL01000011">
    <property type="protein sequence ID" value="KPA79204.1"/>
    <property type="molecule type" value="Genomic_DNA"/>
</dbReference>
<dbReference type="GeneID" id="26905983"/>
<feature type="compositionally biased region" description="Polar residues" evidence="1">
    <location>
        <begin position="456"/>
        <end position="476"/>
    </location>
</feature>
<dbReference type="GO" id="GO:0005797">
    <property type="term" value="C:Golgi medial cisterna"/>
    <property type="evidence" value="ECO:0007669"/>
    <property type="project" value="TreeGrafter"/>
</dbReference>
<feature type="region of interest" description="Disordered" evidence="1">
    <location>
        <begin position="380"/>
        <end position="481"/>
    </location>
</feature>
<dbReference type="GO" id="GO:0000138">
    <property type="term" value="C:Golgi trans cisterna"/>
    <property type="evidence" value="ECO:0007669"/>
    <property type="project" value="TreeGrafter"/>
</dbReference>
<evidence type="ECO:0000313" key="3">
    <source>
        <dbReference type="Proteomes" id="UP000037923"/>
    </source>
</evidence>
<dbReference type="Pfam" id="PF09742">
    <property type="entry name" value="Dymeclin"/>
    <property type="match status" value="1"/>
</dbReference>
<evidence type="ECO:0000313" key="2">
    <source>
        <dbReference type="EMBL" id="KPA79204.1"/>
    </source>
</evidence>
<keyword evidence="3" id="KW-1185">Reference proteome</keyword>
<gene>
    <name evidence="2" type="ORF">ABB37_05693</name>
</gene>
<dbReference type="PANTHER" id="PTHR21575">
    <property type="entry name" value="PROTEIN HID1"/>
    <property type="match status" value="1"/>
</dbReference>
<dbReference type="Proteomes" id="UP000037923">
    <property type="component" value="Unassembled WGS sequence"/>
</dbReference>
<dbReference type="AlphaFoldDB" id="A0A0N0DUX1"/>
<proteinExistence type="predicted"/>
<reference evidence="2 3" key="1">
    <citation type="submission" date="2015-07" db="EMBL/GenBank/DDBJ databases">
        <title>High-quality genome of monoxenous trypanosomatid Leptomonas pyrrhocoris.</title>
        <authorList>
            <person name="Flegontov P."/>
            <person name="Butenko A."/>
            <person name="Firsov S."/>
            <person name="Vlcek C."/>
            <person name="Logacheva M.D."/>
            <person name="Field M."/>
            <person name="Filatov D."/>
            <person name="Flegontova O."/>
            <person name="Gerasimov E."/>
            <person name="Jackson A.P."/>
            <person name="Kelly S."/>
            <person name="Opperdoes F."/>
            <person name="O'Reilly A."/>
            <person name="Votypka J."/>
            <person name="Yurchenko V."/>
            <person name="Lukes J."/>
        </authorList>
    </citation>
    <scope>NUCLEOTIDE SEQUENCE [LARGE SCALE GENOMIC DNA]</scope>
    <source>
        <strain evidence="2">H10</strain>
    </source>
</reference>
<sequence>MGASTSTLEAARLVRTLVSDEAAPAETFVVLLNTPMTDAEASQAFPVEQLRQLRHLHTRNFAVLLYRCIGAVATVAAKRHDVNTTPNAPSTILTAELMTQFYAALRILYHVLPVALEGGSTTLDLAAEGESLQQNHPSLATPNDAERTETPPPSSQRRHRTNATQNFQQLFFAQGSTCDDDNPDDVFPLMPRQNIHLSPAHPYAKPQPLGSFLAWSLVECCFIRGLTLPEQAVQPAEPQLSVIHAEVNVGIMWCPGLASEDPLQAFASAKSTPSFSWAAPKLPSTRKRLLDILFIMLSSPVYHGPDFRDTIFLEPILSTISVPLMPTLAISMLNTILQFVPYGYLPYTSHLGVEERELVETCARVLDATLAYVGVPLDSSTTQRDARHGDADGSAPASFSSGHRSGRERLQEGKGGEASAEASRGLPRIHQGSRHSLAESAASESSPSQASPGSRPTETANQDSGSNSAAGQSSRHGATPRFVHSVRKALRDITITEAKVVVERMQAILGVNAYANQTYLPTSQSRFGSLDEFMLLFWKILDLSPTCLAQFGSSPRALDYVIPILDYALEVRRSSLYVYRFQMMLFVLTRLSEVRGFVLQCNQVSAAALPFRFPKLSPNHTYNDLIVLALCIVMEMKDIAPLTPLFPSCTVILVNMAPFITSLGRLPSMKLVSVFAHAAYRCLHNGTSARASPAPPPDSNTKATSPATTTEAPVDVLHQSMMVNLCEAIASLLQYQSNSALYILASLVDHRAVVREAKEAYVVRRTKVVTGGFPLPFLINTLDTAVSVALPVVESTDALRKISKYYMDSTSPEAVNNATAALERTSAFMPPVGMGEAGVGIAASDEAIERLRTLSLVGVLPTPHSIVIRKFQSTKDVEHWTSTTFWTSAYIHAAPGTLGDRDSVKLVQFVGARLGE</sequence>
<dbReference type="VEuPathDB" id="TriTrypDB:LpyrH10_11_1580"/>
<comment type="caution">
    <text evidence="2">The sequence shown here is derived from an EMBL/GenBank/DDBJ whole genome shotgun (WGS) entry which is preliminary data.</text>
</comment>
<dbReference type="OMA" id="SLVECCF"/>
<dbReference type="RefSeq" id="XP_015657643.1">
    <property type="nucleotide sequence ID" value="XM_015803818.1"/>
</dbReference>
<feature type="region of interest" description="Disordered" evidence="1">
    <location>
        <begin position="688"/>
        <end position="709"/>
    </location>
</feature>
<dbReference type="InterPro" id="IPR026705">
    <property type="entry name" value="Hid-1/Ecm30"/>
</dbReference>
<feature type="region of interest" description="Disordered" evidence="1">
    <location>
        <begin position="132"/>
        <end position="160"/>
    </location>
</feature>
<protein>
    <recommendedName>
        <fullName evidence="4">High-temperature-induced dauer-formation protein</fullName>
    </recommendedName>
</protein>
<evidence type="ECO:0008006" key="4">
    <source>
        <dbReference type="Google" id="ProtNLM"/>
    </source>
</evidence>
<accession>A0A0N0DUX1</accession>
<dbReference type="PANTHER" id="PTHR21575:SF12">
    <property type="entry name" value="PROTEIN HID1"/>
    <property type="match status" value="1"/>
</dbReference>
<feature type="compositionally biased region" description="Low complexity" evidence="1">
    <location>
        <begin position="434"/>
        <end position="455"/>
    </location>
</feature>
<organism evidence="2 3">
    <name type="scientific">Leptomonas pyrrhocoris</name>
    <name type="common">Firebug parasite</name>
    <dbReference type="NCBI Taxonomy" id="157538"/>
    <lineage>
        <taxon>Eukaryota</taxon>
        <taxon>Discoba</taxon>
        <taxon>Euglenozoa</taxon>
        <taxon>Kinetoplastea</taxon>
        <taxon>Metakinetoplastina</taxon>
        <taxon>Trypanosomatida</taxon>
        <taxon>Trypanosomatidae</taxon>
        <taxon>Leishmaniinae</taxon>
        <taxon>Leptomonas</taxon>
    </lineage>
</organism>
<evidence type="ECO:0000256" key="1">
    <source>
        <dbReference type="SAM" id="MobiDB-lite"/>
    </source>
</evidence>
<dbReference type="GO" id="GO:0016020">
    <property type="term" value="C:membrane"/>
    <property type="evidence" value="ECO:0007669"/>
    <property type="project" value="TreeGrafter"/>
</dbReference>